<organism evidence="1 2">
    <name type="scientific">Anthostomella pinea</name>
    <dbReference type="NCBI Taxonomy" id="933095"/>
    <lineage>
        <taxon>Eukaryota</taxon>
        <taxon>Fungi</taxon>
        <taxon>Dikarya</taxon>
        <taxon>Ascomycota</taxon>
        <taxon>Pezizomycotina</taxon>
        <taxon>Sordariomycetes</taxon>
        <taxon>Xylariomycetidae</taxon>
        <taxon>Xylariales</taxon>
        <taxon>Xylariaceae</taxon>
        <taxon>Anthostomella</taxon>
    </lineage>
</organism>
<dbReference type="AlphaFoldDB" id="A0AAI8VNC8"/>
<proteinExistence type="predicted"/>
<evidence type="ECO:0000313" key="2">
    <source>
        <dbReference type="Proteomes" id="UP001295740"/>
    </source>
</evidence>
<reference evidence="1" key="1">
    <citation type="submission" date="2023-10" db="EMBL/GenBank/DDBJ databases">
        <authorList>
            <person name="Hackl T."/>
        </authorList>
    </citation>
    <scope>NUCLEOTIDE SEQUENCE</scope>
</reference>
<gene>
    <name evidence="1" type="ORF">KHLLAP_LOCUS8220</name>
</gene>
<comment type="caution">
    <text evidence="1">The sequence shown here is derived from an EMBL/GenBank/DDBJ whole genome shotgun (WGS) entry which is preliminary data.</text>
</comment>
<dbReference type="EMBL" id="CAUWAG010000010">
    <property type="protein sequence ID" value="CAJ2507752.1"/>
    <property type="molecule type" value="Genomic_DNA"/>
</dbReference>
<evidence type="ECO:0000313" key="1">
    <source>
        <dbReference type="EMBL" id="CAJ2507752.1"/>
    </source>
</evidence>
<accession>A0AAI8VNC8</accession>
<name>A0AAI8VNC8_9PEZI</name>
<dbReference type="Proteomes" id="UP001295740">
    <property type="component" value="Unassembled WGS sequence"/>
</dbReference>
<keyword evidence="2" id="KW-1185">Reference proteome</keyword>
<sequence length="189" mass="21557">MQYLHTVNGYQNTGNAPPAGKLFHATDLGRAPLDLYQESHDVKLPERSRTMVVFLAIASSPGVQQLESLASSIRLMDKRYLPKGESQWTCRVWVKDFLVALHRNHLIRLPESIDFIERMCQDVANENLHCKGRARVFNDRSWMVVQPSSKTTPMDVDPTGRVDRYYGPSPMVIDSTQKRYYGSKPMVTS</sequence>
<protein>
    <submittedName>
        <fullName evidence="1">Uu.00g089380.m01.CDS01</fullName>
    </submittedName>
</protein>